<name>A0A0R3WUP5_HYDTA</name>
<gene>
    <name evidence="1" type="ORF">TTAC_LOCUS4469</name>
</gene>
<protein>
    <submittedName>
        <fullName evidence="3">Secreted protein</fullName>
    </submittedName>
</protein>
<sequence length="116" mass="13442">MRSHHRLILLPNQRRRRSLSRRQHLSSILRMPLQLALPTSMTAGRRMKNSAPLQVLALSEAEPLERSDGFSLVWLCASCRMHPTTKYPTVFTLCQHFVLHYCYSVVDSNCCFLPFI</sequence>
<dbReference type="WBParaSite" id="TTAC_0000448501-mRNA-1">
    <property type="protein sequence ID" value="TTAC_0000448501-mRNA-1"/>
    <property type="gene ID" value="TTAC_0000448501"/>
</dbReference>
<proteinExistence type="predicted"/>
<evidence type="ECO:0000313" key="2">
    <source>
        <dbReference type="Proteomes" id="UP000274429"/>
    </source>
</evidence>
<dbReference type="AlphaFoldDB" id="A0A0R3WUP5"/>
<accession>A0A0R3WUP5</accession>
<dbReference type="EMBL" id="UYWX01004525">
    <property type="protein sequence ID" value="VDM25021.1"/>
    <property type="molecule type" value="Genomic_DNA"/>
</dbReference>
<dbReference type="Proteomes" id="UP000274429">
    <property type="component" value="Unassembled WGS sequence"/>
</dbReference>
<keyword evidence="2" id="KW-1185">Reference proteome</keyword>
<evidence type="ECO:0000313" key="3">
    <source>
        <dbReference type="WBParaSite" id="TTAC_0000448501-mRNA-1"/>
    </source>
</evidence>
<organism evidence="3">
    <name type="scientific">Hydatigena taeniaeformis</name>
    <name type="common">Feline tapeworm</name>
    <name type="synonym">Taenia taeniaeformis</name>
    <dbReference type="NCBI Taxonomy" id="6205"/>
    <lineage>
        <taxon>Eukaryota</taxon>
        <taxon>Metazoa</taxon>
        <taxon>Spiralia</taxon>
        <taxon>Lophotrochozoa</taxon>
        <taxon>Platyhelminthes</taxon>
        <taxon>Cestoda</taxon>
        <taxon>Eucestoda</taxon>
        <taxon>Cyclophyllidea</taxon>
        <taxon>Taeniidae</taxon>
        <taxon>Hydatigera</taxon>
    </lineage>
</organism>
<evidence type="ECO:0000313" key="1">
    <source>
        <dbReference type="EMBL" id="VDM25021.1"/>
    </source>
</evidence>
<reference evidence="1 2" key="2">
    <citation type="submission" date="2018-11" db="EMBL/GenBank/DDBJ databases">
        <authorList>
            <consortium name="Pathogen Informatics"/>
        </authorList>
    </citation>
    <scope>NUCLEOTIDE SEQUENCE [LARGE SCALE GENOMIC DNA]</scope>
</reference>
<reference evidence="3" key="1">
    <citation type="submission" date="2017-02" db="UniProtKB">
        <authorList>
            <consortium name="WormBaseParasite"/>
        </authorList>
    </citation>
    <scope>IDENTIFICATION</scope>
</reference>